<accession>A0ABR1BE74</accession>
<feature type="region of interest" description="Disordered" evidence="1">
    <location>
        <begin position="14"/>
        <end position="68"/>
    </location>
</feature>
<comment type="caution">
    <text evidence="2">The sequence shown here is derived from an EMBL/GenBank/DDBJ whole genome shotgun (WGS) entry which is preliminary data.</text>
</comment>
<evidence type="ECO:0000313" key="3">
    <source>
        <dbReference type="Proteomes" id="UP001359485"/>
    </source>
</evidence>
<organism evidence="2 3">
    <name type="scientific">Polyplax serrata</name>
    <name type="common">Common mouse louse</name>
    <dbReference type="NCBI Taxonomy" id="468196"/>
    <lineage>
        <taxon>Eukaryota</taxon>
        <taxon>Metazoa</taxon>
        <taxon>Ecdysozoa</taxon>
        <taxon>Arthropoda</taxon>
        <taxon>Hexapoda</taxon>
        <taxon>Insecta</taxon>
        <taxon>Pterygota</taxon>
        <taxon>Neoptera</taxon>
        <taxon>Paraneoptera</taxon>
        <taxon>Psocodea</taxon>
        <taxon>Troctomorpha</taxon>
        <taxon>Phthiraptera</taxon>
        <taxon>Anoplura</taxon>
        <taxon>Polyplacidae</taxon>
        <taxon>Polyplax</taxon>
    </lineage>
</organism>
<sequence>MSAFGQLHNQFACSKNEESGAGESLADVPKDLPDEMVEATIEAVKPESPEESKTLPPPPPPVEAPAAE</sequence>
<reference evidence="2 3" key="1">
    <citation type="submission" date="2023-09" db="EMBL/GenBank/DDBJ databases">
        <title>Genomes of two closely related lineages of the louse Polyplax serrata with different host specificities.</title>
        <authorList>
            <person name="Martinu J."/>
            <person name="Tarabai H."/>
            <person name="Stefka J."/>
            <person name="Hypsa V."/>
        </authorList>
    </citation>
    <scope>NUCLEOTIDE SEQUENCE [LARGE SCALE GENOMIC DNA]</scope>
    <source>
        <strain evidence="2">98ZLc_SE</strain>
    </source>
</reference>
<protein>
    <submittedName>
        <fullName evidence="2">Uncharacterized protein</fullName>
    </submittedName>
</protein>
<dbReference type="EMBL" id="JAWJWF010000001">
    <property type="protein sequence ID" value="KAK6640394.1"/>
    <property type="molecule type" value="Genomic_DNA"/>
</dbReference>
<proteinExistence type="predicted"/>
<gene>
    <name evidence="2" type="ORF">RUM44_012087</name>
</gene>
<feature type="compositionally biased region" description="Pro residues" evidence="1">
    <location>
        <begin position="55"/>
        <end position="68"/>
    </location>
</feature>
<feature type="compositionally biased region" description="Basic and acidic residues" evidence="1">
    <location>
        <begin position="44"/>
        <end position="53"/>
    </location>
</feature>
<evidence type="ECO:0000313" key="2">
    <source>
        <dbReference type="EMBL" id="KAK6640394.1"/>
    </source>
</evidence>
<name>A0ABR1BE74_POLSC</name>
<keyword evidence="3" id="KW-1185">Reference proteome</keyword>
<dbReference type="Proteomes" id="UP001359485">
    <property type="component" value="Unassembled WGS sequence"/>
</dbReference>
<evidence type="ECO:0000256" key="1">
    <source>
        <dbReference type="SAM" id="MobiDB-lite"/>
    </source>
</evidence>